<comment type="similarity">
    <text evidence="5 17">Belongs to the PEP-utilizing enzyme family.</text>
</comment>
<sequence>MTFSIHGLPVARGIAIGRAVLVASSRVDVAHYFIEPNRVASEIDRVRDGRNAVADEIVRLQQDMPKDAPAELTALLDVHLMLLEDETLISGVKHWITDRLYNAEWALTTQLEIIARQFDEMEDEYLRERKADLEQVVERILRYMRGVASPVAPPPTSRRGGSHARQQDLLLDDTVDVPLVLIAHDLSPADMLQFKQSVFAGFVTDVGGKTSHTAIVARSLDIPAVVGARNASQLVRQDDWIIIDGDAGVLIVDPSAIILAEYGFKQRQGELERERLTRLRHTPAMTIDGQKVELLANIEMPEDAAGAVKAGAVGVGLFRSEFLFMGRQERQLPDEEEQYQAYRRAVEGMQGLPVTIRTVDVGADKPLDRSAKEDAHLNPALGLRAIRWSLADPAMFLTQLRAILRAAVHGPVGLLIPMLAHGSEIRQTLSLLDFARAELDNRGVAHGPVKLGAMIEIPAAALTVKFFLRHFDFLSIGTNDLIQYTLAIDRADESVAHLYDPLHPAVLRLVADTIAECVAQGKGVSVCGEMAGDVSLTRLLLGLGLRSFSMHPTQILAVKQEVLRADAGRLAPWAQRVLMADEPALAMAEPVPPAPALPGGGAGRDSGPAPLGPR</sequence>
<evidence type="ECO:0000313" key="25">
    <source>
        <dbReference type="EMBL" id="APW36248.1"/>
    </source>
</evidence>
<keyword evidence="11 17" id="KW-0808">Transferase</keyword>
<evidence type="ECO:0000256" key="19">
    <source>
        <dbReference type="PIRSR" id="PIRSR000732-2"/>
    </source>
</evidence>
<evidence type="ECO:0000256" key="18">
    <source>
        <dbReference type="PIRSR" id="PIRSR000732-1"/>
    </source>
</evidence>
<evidence type="ECO:0000256" key="13">
    <source>
        <dbReference type="ARBA" id="ARBA00022723"/>
    </source>
</evidence>
<feature type="binding site" evidence="19">
    <location>
        <position position="490"/>
    </location>
    <ligand>
        <name>phosphoenolpyruvate</name>
        <dbReference type="ChEBI" id="CHEBI:58702"/>
    </ligand>
</feature>
<keyword evidence="15 17" id="KW-0460">Magnesium</keyword>
<evidence type="ECO:0000259" key="23">
    <source>
        <dbReference type="Pfam" id="PF02896"/>
    </source>
</evidence>
<keyword evidence="26" id="KW-1185">Reference proteome</keyword>
<dbReference type="EMBL" id="CP019236">
    <property type="protein sequence ID" value="APW36248.1"/>
    <property type="molecule type" value="Genomic_DNA"/>
</dbReference>
<evidence type="ECO:0000256" key="4">
    <source>
        <dbReference type="ARBA" id="ARBA00004496"/>
    </source>
</evidence>
<evidence type="ECO:0000256" key="21">
    <source>
        <dbReference type="SAM" id="MobiDB-lite"/>
    </source>
</evidence>
<dbReference type="InterPro" id="IPR036637">
    <property type="entry name" value="Phosphohistidine_dom_sf"/>
</dbReference>
<dbReference type="Proteomes" id="UP000186609">
    <property type="component" value="Chromosome"/>
</dbReference>
<dbReference type="PROSITE" id="PS00370">
    <property type="entry name" value="PEP_ENZYMES_PHOS_SITE"/>
    <property type="match status" value="1"/>
</dbReference>
<keyword evidence="12 17" id="KW-0598">Phosphotransferase system</keyword>
<evidence type="ECO:0000259" key="24">
    <source>
        <dbReference type="Pfam" id="PF05524"/>
    </source>
</evidence>
<evidence type="ECO:0000256" key="3">
    <source>
        <dbReference type="ARBA" id="ARBA00002728"/>
    </source>
</evidence>
<keyword evidence="9 17" id="KW-0963">Cytoplasm</keyword>
<dbReference type="KEGG" id="rhy:RD110_02665"/>
<dbReference type="InterPro" id="IPR036618">
    <property type="entry name" value="PtsI_HPr-bd_sf"/>
</dbReference>
<evidence type="ECO:0000259" key="22">
    <source>
        <dbReference type="Pfam" id="PF00391"/>
    </source>
</evidence>
<dbReference type="InterPro" id="IPR024692">
    <property type="entry name" value="PTS_EI"/>
</dbReference>
<dbReference type="SUPFAM" id="SSF52009">
    <property type="entry name" value="Phosphohistidine domain"/>
    <property type="match status" value="1"/>
</dbReference>
<comment type="function">
    <text evidence="3 17">General (non sugar-specific) component of the phosphoenolpyruvate-dependent sugar phosphotransferase system (sugar PTS). This major carbohydrate active-transport system catalyzes the phosphorylation of incoming sugar substrates concomitantly with their translocation across the cell membrane. Enzyme I transfers the phosphoryl group from phosphoenolpyruvate (PEP) to the phosphoryl carrier protein (HPr).</text>
</comment>
<evidence type="ECO:0000256" key="14">
    <source>
        <dbReference type="ARBA" id="ARBA00022777"/>
    </source>
</evidence>
<gene>
    <name evidence="25" type="ORF">RD110_02665</name>
</gene>
<dbReference type="GO" id="GO:0046872">
    <property type="term" value="F:metal ion binding"/>
    <property type="evidence" value="ECO:0007669"/>
    <property type="project" value="UniProtKB-KW"/>
</dbReference>
<keyword evidence="13 17" id="KW-0479">Metal-binding</keyword>
<dbReference type="InterPro" id="IPR015813">
    <property type="entry name" value="Pyrv/PenolPyrv_kinase-like_dom"/>
</dbReference>
<keyword evidence="25" id="KW-0670">Pyruvate</keyword>
<dbReference type="OrthoDB" id="9765468at2"/>
<dbReference type="GO" id="GO:0009401">
    <property type="term" value="P:phosphoenolpyruvate-dependent sugar phosphotransferase system"/>
    <property type="evidence" value="ECO:0007669"/>
    <property type="project" value="UniProtKB-KW"/>
</dbReference>
<dbReference type="GO" id="GO:0008965">
    <property type="term" value="F:phosphoenolpyruvate-protein phosphotransferase activity"/>
    <property type="evidence" value="ECO:0007669"/>
    <property type="project" value="UniProtKB-EC"/>
</dbReference>
<evidence type="ECO:0000256" key="2">
    <source>
        <dbReference type="ARBA" id="ARBA00001946"/>
    </source>
</evidence>
<dbReference type="InterPro" id="IPR008279">
    <property type="entry name" value="PEP-util_enz_mobile_dom"/>
</dbReference>
<dbReference type="InterPro" id="IPR006318">
    <property type="entry name" value="PTS_EI-like"/>
</dbReference>
<dbReference type="InterPro" id="IPR018274">
    <property type="entry name" value="PEP_util_AS"/>
</dbReference>
<evidence type="ECO:0000256" key="17">
    <source>
        <dbReference type="PIRNR" id="PIRNR000732"/>
    </source>
</evidence>
<dbReference type="InterPro" id="IPR008731">
    <property type="entry name" value="PTS_EIN"/>
</dbReference>
<feature type="binding site" evidence="19">
    <location>
        <begin position="479"/>
        <end position="480"/>
    </location>
    <ligand>
        <name>phosphoenolpyruvate</name>
        <dbReference type="ChEBI" id="CHEBI:58702"/>
    </ligand>
</feature>
<evidence type="ECO:0000256" key="11">
    <source>
        <dbReference type="ARBA" id="ARBA00022679"/>
    </source>
</evidence>
<evidence type="ECO:0000313" key="26">
    <source>
        <dbReference type="Proteomes" id="UP000186609"/>
    </source>
</evidence>
<evidence type="ECO:0000256" key="7">
    <source>
        <dbReference type="ARBA" id="ARBA00016544"/>
    </source>
</evidence>
<dbReference type="GO" id="GO:0016301">
    <property type="term" value="F:kinase activity"/>
    <property type="evidence" value="ECO:0007669"/>
    <property type="project" value="UniProtKB-KW"/>
</dbReference>
<dbReference type="Gene3D" id="1.10.274.10">
    <property type="entry name" value="PtsI, HPr-binding domain"/>
    <property type="match status" value="1"/>
</dbReference>
<evidence type="ECO:0000256" key="12">
    <source>
        <dbReference type="ARBA" id="ARBA00022683"/>
    </source>
</evidence>
<dbReference type="NCBIfam" id="TIGR01417">
    <property type="entry name" value="PTS_I_fam"/>
    <property type="match status" value="1"/>
</dbReference>
<comment type="cofactor">
    <cofactor evidence="2 17 20">
        <name>Mg(2+)</name>
        <dbReference type="ChEBI" id="CHEBI:18420"/>
    </cofactor>
</comment>
<dbReference type="EC" id="2.7.3.9" evidence="6 17"/>
<evidence type="ECO:0000256" key="10">
    <source>
        <dbReference type="ARBA" id="ARBA00022597"/>
    </source>
</evidence>
<dbReference type="PROSITE" id="PS00742">
    <property type="entry name" value="PEP_ENZYMES_2"/>
    <property type="match status" value="1"/>
</dbReference>
<dbReference type="Pfam" id="PF05524">
    <property type="entry name" value="PEP-utilisers_N"/>
    <property type="match status" value="1"/>
</dbReference>
<dbReference type="InterPro" id="IPR050499">
    <property type="entry name" value="PEP-utilizing_PTS_enzyme"/>
</dbReference>
<dbReference type="PANTHER" id="PTHR46244">
    <property type="entry name" value="PHOSPHOENOLPYRUVATE-PROTEIN PHOSPHOTRANSFERASE"/>
    <property type="match status" value="1"/>
</dbReference>
<dbReference type="PIRSF" id="PIRSF000732">
    <property type="entry name" value="PTS_enzyme_I"/>
    <property type="match status" value="1"/>
</dbReference>
<feature type="binding site" evidence="20">
    <location>
        <position position="480"/>
    </location>
    <ligand>
        <name>Mg(2+)</name>
        <dbReference type="ChEBI" id="CHEBI:18420"/>
    </ligand>
</feature>
<dbReference type="InterPro" id="IPR040442">
    <property type="entry name" value="Pyrv_kinase-like_dom_sf"/>
</dbReference>
<dbReference type="STRING" id="1842727.RD110_02665"/>
<dbReference type="SUPFAM" id="SSF51621">
    <property type="entry name" value="Phosphoenolpyruvate/pyruvate domain"/>
    <property type="match status" value="1"/>
</dbReference>
<feature type="domain" description="PEP-utilising enzyme mobile" evidence="22">
    <location>
        <begin position="179"/>
        <end position="248"/>
    </location>
</feature>
<feature type="domain" description="PEP-utilising enzyme C-terminal" evidence="23">
    <location>
        <begin position="274"/>
        <end position="565"/>
    </location>
</feature>
<feature type="active site" description="Proton donor" evidence="18">
    <location>
        <position position="527"/>
    </location>
</feature>
<feature type="region of interest" description="Disordered" evidence="21">
    <location>
        <begin position="589"/>
        <end position="614"/>
    </location>
</feature>
<dbReference type="Pfam" id="PF02896">
    <property type="entry name" value="PEP-utilizers_C"/>
    <property type="match status" value="1"/>
</dbReference>
<feature type="binding site" evidence="19">
    <location>
        <position position="319"/>
    </location>
    <ligand>
        <name>phosphoenolpyruvate</name>
        <dbReference type="ChEBI" id="CHEBI:58702"/>
    </ligand>
</feature>
<dbReference type="Gene3D" id="3.20.20.60">
    <property type="entry name" value="Phosphoenolpyruvate-binding domains"/>
    <property type="match status" value="1"/>
</dbReference>
<dbReference type="InterPro" id="IPR023151">
    <property type="entry name" value="PEP_util_CS"/>
</dbReference>
<dbReference type="GO" id="GO:0005737">
    <property type="term" value="C:cytoplasm"/>
    <property type="evidence" value="ECO:0007669"/>
    <property type="project" value="UniProtKB-SubCell"/>
</dbReference>
<keyword evidence="8 17" id="KW-0813">Transport</keyword>
<feature type="domain" description="Phosphotransferase system enzyme I N-terminal" evidence="24">
    <location>
        <begin position="6"/>
        <end position="129"/>
    </location>
</feature>
<dbReference type="SUPFAM" id="SSF47831">
    <property type="entry name" value="Enzyme I of the PEP:sugar phosphotransferase system HPr-binding (sub)domain"/>
    <property type="match status" value="1"/>
</dbReference>
<evidence type="ECO:0000256" key="20">
    <source>
        <dbReference type="PIRSR" id="PIRSR000732-3"/>
    </source>
</evidence>
<evidence type="ECO:0000256" key="16">
    <source>
        <dbReference type="ARBA" id="ARBA00033235"/>
    </source>
</evidence>
<evidence type="ECO:0000256" key="6">
    <source>
        <dbReference type="ARBA" id="ARBA00012232"/>
    </source>
</evidence>
<dbReference type="RefSeq" id="WP_076196431.1">
    <property type="nucleotide sequence ID" value="NZ_CP019236.1"/>
</dbReference>
<feature type="binding site" evidence="20">
    <location>
        <position position="456"/>
    </location>
    <ligand>
        <name>Mg(2+)</name>
        <dbReference type="ChEBI" id="CHEBI:18420"/>
    </ligand>
</feature>
<organism evidence="25 26">
    <name type="scientific">Rhodoferax koreensis</name>
    <dbReference type="NCBI Taxonomy" id="1842727"/>
    <lineage>
        <taxon>Bacteria</taxon>
        <taxon>Pseudomonadati</taxon>
        <taxon>Pseudomonadota</taxon>
        <taxon>Betaproteobacteria</taxon>
        <taxon>Burkholderiales</taxon>
        <taxon>Comamonadaceae</taxon>
        <taxon>Rhodoferax</taxon>
    </lineage>
</organism>
<reference evidence="25 26" key="1">
    <citation type="submission" date="2017-01" db="EMBL/GenBank/DDBJ databases">
        <authorList>
            <person name="Mah S.A."/>
            <person name="Swanson W.J."/>
            <person name="Moy G.W."/>
            <person name="Vacquier V.D."/>
        </authorList>
    </citation>
    <scope>NUCLEOTIDE SEQUENCE [LARGE SCALE GENOMIC DNA]</scope>
    <source>
        <strain evidence="25 26">DCY110</strain>
    </source>
</reference>
<dbReference type="AlphaFoldDB" id="A0A1P8JR97"/>
<keyword evidence="14 17" id="KW-0418">Kinase</keyword>
<comment type="catalytic activity">
    <reaction evidence="1 17">
        <text>L-histidyl-[protein] + phosphoenolpyruvate = N(pros)-phospho-L-histidyl-[protein] + pyruvate</text>
        <dbReference type="Rhea" id="RHEA:23880"/>
        <dbReference type="Rhea" id="RHEA-COMP:9745"/>
        <dbReference type="Rhea" id="RHEA-COMP:9746"/>
        <dbReference type="ChEBI" id="CHEBI:15361"/>
        <dbReference type="ChEBI" id="CHEBI:29979"/>
        <dbReference type="ChEBI" id="CHEBI:58702"/>
        <dbReference type="ChEBI" id="CHEBI:64837"/>
        <dbReference type="EC" id="2.7.3.9"/>
    </reaction>
</comment>
<evidence type="ECO:0000256" key="15">
    <source>
        <dbReference type="ARBA" id="ARBA00022842"/>
    </source>
</evidence>
<evidence type="ECO:0000256" key="1">
    <source>
        <dbReference type="ARBA" id="ARBA00000683"/>
    </source>
</evidence>
<feature type="active site" description="Tele-phosphohistidine intermediate" evidence="18">
    <location>
        <position position="212"/>
    </location>
</feature>
<accession>A0A1P8JR97</accession>
<proteinExistence type="inferred from homology"/>
<evidence type="ECO:0000256" key="9">
    <source>
        <dbReference type="ARBA" id="ARBA00022490"/>
    </source>
</evidence>
<feature type="binding site" evidence="19">
    <location>
        <position position="357"/>
    </location>
    <ligand>
        <name>phosphoenolpyruvate</name>
        <dbReference type="ChEBI" id="CHEBI:58702"/>
    </ligand>
</feature>
<name>A0A1P8JR97_9BURK</name>
<dbReference type="Gene3D" id="3.50.30.10">
    <property type="entry name" value="Phosphohistidine domain"/>
    <property type="match status" value="1"/>
</dbReference>
<dbReference type="InterPro" id="IPR000121">
    <property type="entry name" value="PEP_util_C"/>
</dbReference>
<dbReference type="PANTHER" id="PTHR46244:SF3">
    <property type="entry name" value="PHOSPHOENOLPYRUVATE-PROTEIN PHOSPHOTRANSFERASE"/>
    <property type="match status" value="1"/>
</dbReference>
<evidence type="ECO:0000256" key="8">
    <source>
        <dbReference type="ARBA" id="ARBA00022448"/>
    </source>
</evidence>
<comment type="subcellular location">
    <subcellularLocation>
        <location evidence="4 17">Cytoplasm</location>
    </subcellularLocation>
</comment>
<keyword evidence="10 17" id="KW-0762">Sugar transport</keyword>
<dbReference type="Pfam" id="PF00391">
    <property type="entry name" value="PEP-utilizers"/>
    <property type="match status" value="1"/>
</dbReference>
<dbReference type="PRINTS" id="PR01736">
    <property type="entry name" value="PHPHTRNFRASE"/>
</dbReference>
<evidence type="ECO:0000256" key="5">
    <source>
        <dbReference type="ARBA" id="ARBA00007837"/>
    </source>
</evidence>
<protein>
    <recommendedName>
        <fullName evidence="7 17">Phosphoenolpyruvate-protein phosphotransferase</fullName>
        <ecNumber evidence="6 17">2.7.3.9</ecNumber>
    </recommendedName>
    <alternativeName>
        <fullName evidence="16 17">Phosphotransferase system, enzyme I</fullName>
    </alternativeName>
</protein>